<name>A0A182SIE3_9DIPT</name>
<evidence type="ECO:0000313" key="1">
    <source>
        <dbReference type="EnsemblMetazoa" id="AMAM007412-PA"/>
    </source>
</evidence>
<dbReference type="VEuPathDB" id="VectorBase:AMAM007412"/>
<sequence>MINMQQLLMTAVRCSRWPVGGGALVRRRPSGNVAHVSLLLALLTVLGTVKHSQGYLDDRQPVYLEAKIGSYVILDCPVDFPQDEPIPYVLHWNKDDAFIGSFLMFMMVQNGS</sequence>
<dbReference type="AlphaFoldDB" id="A0A182SIE3"/>
<reference evidence="1" key="2">
    <citation type="submission" date="2020-05" db="UniProtKB">
        <authorList>
            <consortium name="EnsemblMetazoa"/>
        </authorList>
    </citation>
    <scope>IDENTIFICATION</scope>
    <source>
        <strain evidence="1">maculatus3</strain>
    </source>
</reference>
<evidence type="ECO:0000313" key="2">
    <source>
        <dbReference type="Proteomes" id="UP000075901"/>
    </source>
</evidence>
<keyword evidence="2" id="KW-1185">Reference proteome</keyword>
<accession>A0A182SIE3</accession>
<organism evidence="1 2">
    <name type="scientific">Anopheles maculatus</name>
    <dbReference type="NCBI Taxonomy" id="74869"/>
    <lineage>
        <taxon>Eukaryota</taxon>
        <taxon>Metazoa</taxon>
        <taxon>Ecdysozoa</taxon>
        <taxon>Arthropoda</taxon>
        <taxon>Hexapoda</taxon>
        <taxon>Insecta</taxon>
        <taxon>Pterygota</taxon>
        <taxon>Neoptera</taxon>
        <taxon>Endopterygota</taxon>
        <taxon>Diptera</taxon>
        <taxon>Nematocera</taxon>
        <taxon>Culicoidea</taxon>
        <taxon>Culicidae</taxon>
        <taxon>Anophelinae</taxon>
        <taxon>Anopheles</taxon>
        <taxon>Anopheles maculatus group</taxon>
    </lineage>
</organism>
<dbReference type="Proteomes" id="UP000075901">
    <property type="component" value="Unassembled WGS sequence"/>
</dbReference>
<dbReference type="EnsemblMetazoa" id="AMAM007412-RA">
    <property type="protein sequence ID" value="AMAM007412-PA"/>
    <property type="gene ID" value="AMAM007412"/>
</dbReference>
<proteinExistence type="predicted"/>
<protein>
    <submittedName>
        <fullName evidence="1">Uncharacterized protein</fullName>
    </submittedName>
</protein>
<reference evidence="2" key="1">
    <citation type="submission" date="2013-09" db="EMBL/GenBank/DDBJ databases">
        <title>The Genome Sequence of Anopheles maculatus species B.</title>
        <authorList>
            <consortium name="The Broad Institute Genomics Platform"/>
            <person name="Neafsey D.E."/>
            <person name="Besansky N."/>
            <person name="Howell P."/>
            <person name="Walton C."/>
            <person name="Young S.K."/>
            <person name="Zeng Q."/>
            <person name="Gargeya S."/>
            <person name="Fitzgerald M."/>
            <person name="Haas B."/>
            <person name="Abouelleil A."/>
            <person name="Allen A.W."/>
            <person name="Alvarado L."/>
            <person name="Arachchi H.M."/>
            <person name="Berlin A.M."/>
            <person name="Chapman S.B."/>
            <person name="Gainer-Dewar J."/>
            <person name="Goldberg J."/>
            <person name="Griggs A."/>
            <person name="Gujja S."/>
            <person name="Hansen M."/>
            <person name="Howarth C."/>
            <person name="Imamovic A."/>
            <person name="Ireland A."/>
            <person name="Larimer J."/>
            <person name="McCowan C."/>
            <person name="Murphy C."/>
            <person name="Pearson M."/>
            <person name="Poon T.W."/>
            <person name="Priest M."/>
            <person name="Roberts A."/>
            <person name="Saif S."/>
            <person name="Shea T."/>
            <person name="Sisk P."/>
            <person name="Sykes S."/>
            <person name="Wortman J."/>
            <person name="Nusbaum C."/>
            <person name="Birren B."/>
        </authorList>
    </citation>
    <scope>NUCLEOTIDE SEQUENCE [LARGE SCALE GENOMIC DNA]</scope>
    <source>
        <strain evidence="2">maculatus3</strain>
    </source>
</reference>